<dbReference type="PIRSF" id="PIRSF000077">
    <property type="entry name" value="Thioredoxin"/>
    <property type="match status" value="1"/>
</dbReference>
<dbReference type="PROSITE" id="PS51352">
    <property type="entry name" value="THIOREDOXIN_2"/>
    <property type="match status" value="1"/>
</dbReference>
<dbReference type="Pfam" id="PF00085">
    <property type="entry name" value="Thioredoxin"/>
    <property type="match status" value="1"/>
</dbReference>
<feature type="active site" description="Nucleophile" evidence="8">
    <location>
        <position position="30"/>
    </location>
</feature>
<evidence type="ECO:0000256" key="8">
    <source>
        <dbReference type="PIRSR" id="PIRSR000077-1"/>
    </source>
</evidence>
<keyword evidence="4 9" id="KW-1015">Disulfide bond</keyword>
<evidence type="ECO:0000256" key="9">
    <source>
        <dbReference type="PIRSR" id="PIRSR000077-4"/>
    </source>
</evidence>
<evidence type="ECO:0000313" key="12">
    <source>
        <dbReference type="Proteomes" id="UP000664034"/>
    </source>
</evidence>
<dbReference type="GO" id="GO:0005829">
    <property type="term" value="C:cytosol"/>
    <property type="evidence" value="ECO:0007669"/>
    <property type="project" value="TreeGrafter"/>
</dbReference>
<dbReference type="SUPFAM" id="SSF52833">
    <property type="entry name" value="Thioredoxin-like"/>
    <property type="match status" value="1"/>
</dbReference>
<comment type="similarity">
    <text evidence="1 7">Belongs to the thioredoxin family.</text>
</comment>
<feature type="active site" description="Nucleophile" evidence="8">
    <location>
        <position position="27"/>
    </location>
</feature>
<dbReference type="PANTHER" id="PTHR45663:SF11">
    <property type="entry name" value="GEO12009P1"/>
    <property type="match status" value="1"/>
</dbReference>
<feature type="domain" description="Thioredoxin" evidence="10">
    <location>
        <begin position="1"/>
        <end position="103"/>
    </location>
</feature>
<evidence type="ECO:0000313" key="11">
    <source>
        <dbReference type="EMBL" id="MBO0938621.1"/>
    </source>
</evidence>
<keyword evidence="12" id="KW-1185">Reference proteome</keyword>
<dbReference type="AlphaFoldDB" id="A0A939K6S1"/>
<dbReference type="RefSeq" id="WP_207366155.1">
    <property type="nucleotide sequence ID" value="NZ_JAFMYV010000010.1"/>
</dbReference>
<name>A0A939K6S1_9BACT</name>
<dbReference type="CDD" id="cd02947">
    <property type="entry name" value="TRX_family"/>
    <property type="match status" value="1"/>
</dbReference>
<accession>A0A939K6S1</accession>
<evidence type="ECO:0000256" key="1">
    <source>
        <dbReference type="ARBA" id="ARBA00008987"/>
    </source>
</evidence>
<evidence type="ECO:0000256" key="7">
    <source>
        <dbReference type="PIRNR" id="PIRNR000077"/>
    </source>
</evidence>
<evidence type="ECO:0000259" key="10">
    <source>
        <dbReference type="PROSITE" id="PS51352"/>
    </source>
</evidence>
<dbReference type="GO" id="GO:0015035">
    <property type="term" value="F:protein-disulfide reductase activity"/>
    <property type="evidence" value="ECO:0007669"/>
    <property type="project" value="UniProtKB-UniRule"/>
</dbReference>
<dbReference type="Gene3D" id="3.40.30.10">
    <property type="entry name" value="Glutaredoxin"/>
    <property type="match status" value="1"/>
</dbReference>
<feature type="site" description="Deprotonates C-terminal active site Cys" evidence="8">
    <location>
        <position position="21"/>
    </location>
</feature>
<evidence type="ECO:0000256" key="3">
    <source>
        <dbReference type="ARBA" id="ARBA00022982"/>
    </source>
</evidence>
<dbReference type="InterPro" id="IPR017937">
    <property type="entry name" value="Thioredoxin_CS"/>
</dbReference>
<sequence length="103" mass="11411">MNKAPLPFSELIKSGQPVLVDFYADWCGPCKAMAPTLKQLADRTGDKLKIVKVDIDRSRAAADKYQIQSIPTLILFKDGKVVWRQTGAQPLHKLEAAVKPHLA</sequence>
<keyword evidence="3" id="KW-0249">Electron transport</keyword>
<feature type="site" description="Contributes to redox potential value" evidence="8">
    <location>
        <position position="28"/>
    </location>
</feature>
<reference evidence="11" key="1">
    <citation type="submission" date="2021-03" db="EMBL/GenBank/DDBJ databases">
        <title>Fibrella sp. HMF5335 genome sequencing and assembly.</title>
        <authorList>
            <person name="Kang H."/>
            <person name="Kim H."/>
            <person name="Bae S."/>
            <person name="Joh K."/>
        </authorList>
    </citation>
    <scope>NUCLEOTIDE SEQUENCE</scope>
    <source>
        <strain evidence="11">HMF5335</strain>
    </source>
</reference>
<keyword evidence="2" id="KW-0813">Transport</keyword>
<dbReference type="NCBIfam" id="TIGR01068">
    <property type="entry name" value="thioredoxin"/>
    <property type="match status" value="1"/>
</dbReference>
<dbReference type="EMBL" id="JAFMYV010000010">
    <property type="protein sequence ID" value="MBO0938621.1"/>
    <property type="molecule type" value="Genomic_DNA"/>
</dbReference>
<gene>
    <name evidence="11" type="primary">trxA</name>
    <name evidence="11" type="ORF">J2I47_18865</name>
</gene>
<evidence type="ECO:0000256" key="5">
    <source>
        <dbReference type="ARBA" id="ARBA00023284"/>
    </source>
</evidence>
<dbReference type="FunFam" id="3.40.30.10:FF:000001">
    <property type="entry name" value="Thioredoxin"/>
    <property type="match status" value="1"/>
</dbReference>
<dbReference type="InterPro" id="IPR036249">
    <property type="entry name" value="Thioredoxin-like_sf"/>
</dbReference>
<proteinExistence type="inferred from homology"/>
<dbReference type="InterPro" id="IPR005746">
    <property type="entry name" value="Thioredoxin"/>
</dbReference>
<protein>
    <recommendedName>
        <fullName evidence="6 7">Thioredoxin</fullName>
    </recommendedName>
</protein>
<dbReference type="Proteomes" id="UP000664034">
    <property type="component" value="Unassembled WGS sequence"/>
</dbReference>
<feature type="disulfide bond" description="Redox-active" evidence="9">
    <location>
        <begin position="27"/>
        <end position="30"/>
    </location>
</feature>
<dbReference type="GO" id="GO:0045454">
    <property type="term" value="P:cell redox homeostasis"/>
    <property type="evidence" value="ECO:0007669"/>
    <property type="project" value="TreeGrafter"/>
</dbReference>
<keyword evidence="5 9" id="KW-0676">Redox-active center</keyword>
<comment type="caution">
    <text evidence="11">The sequence shown here is derived from an EMBL/GenBank/DDBJ whole genome shotgun (WGS) entry which is preliminary data.</text>
</comment>
<evidence type="ECO:0000256" key="6">
    <source>
        <dbReference type="NCBIfam" id="TIGR01068"/>
    </source>
</evidence>
<dbReference type="PANTHER" id="PTHR45663">
    <property type="entry name" value="GEO12009P1"/>
    <property type="match status" value="1"/>
</dbReference>
<evidence type="ECO:0000256" key="2">
    <source>
        <dbReference type="ARBA" id="ARBA00022448"/>
    </source>
</evidence>
<feature type="site" description="Contributes to redox potential value" evidence="8">
    <location>
        <position position="29"/>
    </location>
</feature>
<organism evidence="11 12">
    <name type="scientific">Fibrella rubiginis</name>
    <dbReference type="NCBI Taxonomy" id="2817060"/>
    <lineage>
        <taxon>Bacteria</taxon>
        <taxon>Pseudomonadati</taxon>
        <taxon>Bacteroidota</taxon>
        <taxon>Cytophagia</taxon>
        <taxon>Cytophagales</taxon>
        <taxon>Spirosomataceae</taxon>
        <taxon>Fibrella</taxon>
    </lineage>
</organism>
<evidence type="ECO:0000256" key="4">
    <source>
        <dbReference type="ARBA" id="ARBA00023157"/>
    </source>
</evidence>
<dbReference type="InterPro" id="IPR013766">
    <property type="entry name" value="Thioredoxin_domain"/>
</dbReference>
<dbReference type="PRINTS" id="PR00421">
    <property type="entry name" value="THIOREDOXIN"/>
</dbReference>
<dbReference type="PROSITE" id="PS00194">
    <property type="entry name" value="THIOREDOXIN_1"/>
    <property type="match status" value="1"/>
</dbReference>